<comment type="caution">
    <text evidence="2">The sequence shown here is derived from an EMBL/GenBank/DDBJ whole genome shotgun (WGS) entry which is preliminary data.</text>
</comment>
<keyword evidence="3" id="KW-1185">Reference proteome</keyword>
<evidence type="ECO:0000313" key="2">
    <source>
        <dbReference type="EMBL" id="KAG0717525.1"/>
    </source>
</evidence>
<sequence>MGPSAYNKAALAMEFERNLAGTALSHVVHEGAKSRRLDVVFERQQGDSIKMQNEPTRSAGTGSFQELNLGKNPAVRKLLGVPPTRQSLHQVSLVEDGKKPSTGKARGKELYVTCDQLCFKNHQRATAESGYKSVHHHITARIQQSCPVSGHVPTRAASHLCPEVRDEEPDSFLDITTLSRNTGGSVCDSVIGNGMPLQAVIRQCIRLAGGRWTTTQAGEDWTRHHQMLSTEFWALMGMSPELFENSGTSPATVTGHLPTTEVKKLRYEACSCARRGEVSQVNPPCGTASSCMHSVHNYQSAIVGEFCRASPLLLTQQTAAGITDWRTASCCQLVARAHQHQMLLMQLLALQCVRSCELPKCTASAMPEVYDMLQVTRHANKAIEERDGSTTSEFRVSQEAVAKSRVGKGAGFCISGGVLKVGVGPMPAILHAVLTAGGNRNQFTEPKSSGVPFAHENLGPRQSA</sequence>
<dbReference type="OrthoDB" id="5949854at2759"/>
<protein>
    <submittedName>
        <fullName evidence="2">Uncharacterized protein</fullName>
    </submittedName>
</protein>
<feature type="region of interest" description="Disordered" evidence="1">
    <location>
        <begin position="445"/>
        <end position="464"/>
    </location>
</feature>
<evidence type="ECO:0000313" key="3">
    <source>
        <dbReference type="Proteomes" id="UP000770661"/>
    </source>
</evidence>
<organism evidence="2 3">
    <name type="scientific">Chionoecetes opilio</name>
    <name type="common">Atlantic snow crab</name>
    <name type="synonym">Cancer opilio</name>
    <dbReference type="NCBI Taxonomy" id="41210"/>
    <lineage>
        <taxon>Eukaryota</taxon>
        <taxon>Metazoa</taxon>
        <taxon>Ecdysozoa</taxon>
        <taxon>Arthropoda</taxon>
        <taxon>Crustacea</taxon>
        <taxon>Multicrustacea</taxon>
        <taxon>Malacostraca</taxon>
        <taxon>Eumalacostraca</taxon>
        <taxon>Eucarida</taxon>
        <taxon>Decapoda</taxon>
        <taxon>Pleocyemata</taxon>
        <taxon>Brachyura</taxon>
        <taxon>Eubrachyura</taxon>
        <taxon>Majoidea</taxon>
        <taxon>Majidae</taxon>
        <taxon>Chionoecetes</taxon>
    </lineage>
</organism>
<name>A0A8J5CQ38_CHIOP</name>
<gene>
    <name evidence="2" type="ORF">GWK47_054245</name>
</gene>
<dbReference type="Proteomes" id="UP000770661">
    <property type="component" value="Unassembled WGS sequence"/>
</dbReference>
<dbReference type="EMBL" id="JACEEZ010017431">
    <property type="protein sequence ID" value="KAG0717525.1"/>
    <property type="molecule type" value="Genomic_DNA"/>
</dbReference>
<accession>A0A8J5CQ38</accession>
<proteinExistence type="predicted"/>
<reference evidence="2" key="1">
    <citation type="submission" date="2020-07" db="EMBL/GenBank/DDBJ databases">
        <title>The High-quality genome of the commercially important snow crab, Chionoecetes opilio.</title>
        <authorList>
            <person name="Jeong J.-H."/>
            <person name="Ryu S."/>
        </authorList>
    </citation>
    <scope>NUCLEOTIDE SEQUENCE</scope>
    <source>
        <strain evidence="2">MADBK_172401_WGS</strain>
        <tissue evidence="2">Digestive gland</tissue>
    </source>
</reference>
<dbReference type="AlphaFoldDB" id="A0A8J5CQ38"/>
<evidence type="ECO:0000256" key="1">
    <source>
        <dbReference type="SAM" id="MobiDB-lite"/>
    </source>
</evidence>